<proteinExistence type="predicted"/>
<evidence type="ECO:0000313" key="2">
    <source>
        <dbReference type="EMBL" id="ABN44576.1"/>
    </source>
</evidence>
<dbReference type="HOGENOM" id="CLU_811153_0_0_9"/>
<dbReference type="RefSeq" id="WP_011836962.1">
    <property type="nucleotide sequence ID" value="NC_009009.1"/>
</dbReference>
<feature type="region of interest" description="Disordered" evidence="1">
    <location>
        <begin position="321"/>
        <end position="342"/>
    </location>
</feature>
<keyword evidence="3" id="KW-1185">Reference proteome</keyword>
<evidence type="ECO:0000313" key="3">
    <source>
        <dbReference type="Proteomes" id="UP000002148"/>
    </source>
</evidence>
<organism evidence="2 3">
    <name type="scientific">Streptococcus sanguinis (strain SK36)</name>
    <dbReference type="NCBI Taxonomy" id="388919"/>
    <lineage>
        <taxon>Bacteria</taxon>
        <taxon>Bacillati</taxon>
        <taxon>Bacillota</taxon>
        <taxon>Bacilli</taxon>
        <taxon>Lactobacillales</taxon>
        <taxon>Streptococcaceae</taxon>
        <taxon>Streptococcus</taxon>
    </lineage>
</organism>
<protein>
    <submittedName>
        <fullName evidence="2">Uncharacterized protein</fullName>
    </submittedName>
</protein>
<sequence length="342" mass="39955">MTNSQINKWFNDISSFIIGYYDETGSNFTINNEIKEELQNLIEIWDNDNRILYRGFPSRSVNTNFWKYIFTVGEKGAYFRNKANIDVSKKSTNYFSNQTDSSQKNYEDLLSELQSEIIPKYKHKEMLGTKELNLYNEFEKYRKNNELDYTLMYYLILTWLHNIGKATGLKNDSPFISTTTSLDVALEFQDKESDSKYVLVILLVENKISDYFDTNNLNKILKQLGINWHENINKEIMFKDSIFPHSILGIIEKKKNETKLILNPNLIKFLKESKCCYKTKASTLLKKGIPIDDKNFNEGLESLGYKKMTEQLPSKTERTIFDEDGKKYDVSPVNPLNSVPKP</sequence>
<gene>
    <name evidence="2" type="ordered locus">SSA_1170</name>
</gene>
<name>A3CN21_STRSV</name>
<dbReference type="PATRIC" id="fig|388919.9.peg.1113"/>
<reference evidence="2 3" key="1">
    <citation type="journal article" date="2007" name="J. Bacteriol.">
        <title>Genome of the opportunistic pathogen Streptococcus sanguinis.</title>
        <authorList>
            <person name="Xu P."/>
            <person name="Alves J.M."/>
            <person name="Kitten T."/>
            <person name="Brown A."/>
            <person name="Chen Z."/>
            <person name="Ozaki L.S."/>
            <person name="Manque P."/>
            <person name="Ge X."/>
            <person name="Serrano M.G."/>
            <person name="Puiu D."/>
            <person name="Hendricks S."/>
            <person name="Wang Y."/>
            <person name="Chaplin M.D."/>
            <person name="Akan D."/>
            <person name="Paik S."/>
            <person name="Peterson D.L."/>
            <person name="Macrina F.L."/>
            <person name="Buck G.A."/>
        </authorList>
    </citation>
    <scope>NUCLEOTIDE SEQUENCE [LARGE SCALE GENOMIC DNA]</scope>
    <source>
        <strain evidence="2 3">SK36</strain>
    </source>
</reference>
<dbReference type="EMBL" id="CP000387">
    <property type="protein sequence ID" value="ABN44576.1"/>
    <property type="molecule type" value="Genomic_DNA"/>
</dbReference>
<evidence type="ECO:0000256" key="1">
    <source>
        <dbReference type="SAM" id="MobiDB-lite"/>
    </source>
</evidence>
<dbReference type="AlphaFoldDB" id="A3CN21"/>
<dbReference type="Proteomes" id="UP000002148">
    <property type="component" value="Chromosome"/>
</dbReference>
<accession>A3CN21</accession>
<dbReference type="KEGG" id="ssa:SSA_1170"/>
<dbReference type="OrthoDB" id="3684496at2"/>